<evidence type="ECO:0000256" key="5">
    <source>
        <dbReference type="ARBA" id="ARBA00032024"/>
    </source>
</evidence>
<dbReference type="InterPro" id="IPR013332">
    <property type="entry name" value="KPR_N"/>
</dbReference>
<evidence type="ECO:0000256" key="1">
    <source>
        <dbReference type="ARBA" id="ARBA00007870"/>
    </source>
</evidence>
<dbReference type="GO" id="GO:0005737">
    <property type="term" value="C:cytoplasm"/>
    <property type="evidence" value="ECO:0007669"/>
    <property type="project" value="TreeGrafter"/>
</dbReference>
<feature type="domain" description="Ketopantoate reductase C-terminal" evidence="7">
    <location>
        <begin position="226"/>
        <end position="342"/>
    </location>
</feature>
<dbReference type="Pfam" id="PF02558">
    <property type="entry name" value="ApbA"/>
    <property type="match status" value="1"/>
</dbReference>
<dbReference type="AlphaFoldDB" id="A0AAV9IYL7"/>
<keyword evidence="4" id="KW-0560">Oxidoreductase</keyword>
<dbReference type="InterPro" id="IPR013752">
    <property type="entry name" value="KPA_reductase"/>
</dbReference>
<dbReference type="InterPro" id="IPR050838">
    <property type="entry name" value="Ketopantoate_reductase"/>
</dbReference>
<organism evidence="8 9">
    <name type="scientific">Cyanidium caldarium</name>
    <name type="common">Red alga</name>
    <dbReference type="NCBI Taxonomy" id="2771"/>
    <lineage>
        <taxon>Eukaryota</taxon>
        <taxon>Rhodophyta</taxon>
        <taxon>Bangiophyceae</taxon>
        <taxon>Cyanidiales</taxon>
        <taxon>Cyanidiaceae</taxon>
        <taxon>Cyanidium</taxon>
    </lineage>
</organism>
<comment type="caution">
    <text evidence="8">The sequence shown here is derived from an EMBL/GenBank/DDBJ whole genome shotgun (WGS) entry which is preliminary data.</text>
</comment>
<dbReference type="InterPro" id="IPR013328">
    <property type="entry name" value="6PGD_dom2"/>
</dbReference>
<evidence type="ECO:0000313" key="9">
    <source>
        <dbReference type="Proteomes" id="UP001301350"/>
    </source>
</evidence>
<sequence>MSIPSAASPPRVAIVGAGALGLLLAARLGALFAQVDRTTLPCPAPALFLLTRTEEQARALQSAGGIQLAQPFLRPPTASRHDWHALGVQVTHRAEACAPLDVALVCVKSYQNWEAAARLAGAMRCADGTLAVTLSNGLGNVEQLASGLPSPVAVCQAVTYGAVERWSPTSIVWHGAGDTHVLISPTAGTRRLTAKGVAAVHQLCRWLNAAGLPHAKPQTDVRHWLVKVAVNCAVNPVAALLDARNGILLENEAARSVAERAAAEVAHLFALDEGEVQATLHRTLQRTAGNVCSMLADLRHGRPTEIDALNGAVAQRAREAPNETGADGAPINELLAALVRAKTALSPRQAP</sequence>
<evidence type="ECO:0000256" key="3">
    <source>
        <dbReference type="ARBA" id="ARBA00022857"/>
    </source>
</evidence>
<dbReference type="InterPro" id="IPR003710">
    <property type="entry name" value="ApbA"/>
</dbReference>
<keyword evidence="9" id="KW-1185">Reference proteome</keyword>
<dbReference type="Gene3D" id="3.40.50.720">
    <property type="entry name" value="NAD(P)-binding Rossmann-like Domain"/>
    <property type="match status" value="1"/>
</dbReference>
<proteinExistence type="inferred from homology"/>
<name>A0AAV9IYL7_CYACA</name>
<dbReference type="GO" id="GO:0050661">
    <property type="term" value="F:NADP binding"/>
    <property type="evidence" value="ECO:0007669"/>
    <property type="project" value="TreeGrafter"/>
</dbReference>
<dbReference type="GO" id="GO:0015940">
    <property type="term" value="P:pantothenate biosynthetic process"/>
    <property type="evidence" value="ECO:0007669"/>
    <property type="project" value="InterPro"/>
</dbReference>
<dbReference type="Proteomes" id="UP001301350">
    <property type="component" value="Unassembled WGS sequence"/>
</dbReference>
<gene>
    <name evidence="8" type="ORF">CDCA_CDCA12G3450</name>
</gene>
<keyword evidence="3" id="KW-0521">NADP</keyword>
<evidence type="ECO:0000259" key="7">
    <source>
        <dbReference type="Pfam" id="PF08546"/>
    </source>
</evidence>
<dbReference type="EC" id="1.1.1.169" evidence="2"/>
<dbReference type="PANTHER" id="PTHR43765">
    <property type="entry name" value="2-DEHYDROPANTOATE 2-REDUCTASE-RELATED"/>
    <property type="match status" value="1"/>
</dbReference>
<evidence type="ECO:0000259" key="6">
    <source>
        <dbReference type="Pfam" id="PF02558"/>
    </source>
</evidence>
<evidence type="ECO:0000256" key="4">
    <source>
        <dbReference type="ARBA" id="ARBA00023002"/>
    </source>
</evidence>
<accession>A0AAV9IYL7</accession>
<evidence type="ECO:0000256" key="2">
    <source>
        <dbReference type="ARBA" id="ARBA00013014"/>
    </source>
</evidence>
<comment type="similarity">
    <text evidence="1">Belongs to the ketopantoate reductase family.</text>
</comment>
<dbReference type="PANTHER" id="PTHR43765:SF2">
    <property type="entry name" value="2-DEHYDROPANTOATE 2-REDUCTASE"/>
    <property type="match status" value="1"/>
</dbReference>
<dbReference type="Gene3D" id="1.10.1040.10">
    <property type="entry name" value="N-(1-d-carboxylethyl)-l-norvaline Dehydrogenase, domain 2"/>
    <property type="match status" value="1"/>
</dbReference>
<protein>
    <recommendedName>
        <fullName evidence="2">2-dehydropantoate 2-reductase</fullName>
        <ecNumber evidence="2">1.1.1.169</ecNumber>
    </recommendedName>
    <alternativeName>
        <fullName evidence="5">Ketopantoate reductase</fullName>
    </alternativeName>
</protein>
<dbReference type="SUPFAM" id="SSF51735">
    <property type="entry name" value="NAD(P)-binding Rossmann-fold domains"/>
    <property type="match status" value="1"/>
</dbReference>
<dbReference type="InterPro" id="IPR036291">
    <property type="entry name" value="NAD(P)-bd_dom_sf"/>
</dbReference>
<evidence type="ECO:0000313" key="8">
    <source>
        <dbReference type="EMBL" id="KAK4537425.1"/>
    </source>
</evidence>
<dbReference type="InterPro" id="IPR008927">
    <property type="entry name" value="6-PGluconate_DH-like_C_sf"/>
</dbReference>
<dbReference type="EMBL" id="JANCYW010000012">
    <property type="protein sequence ID" value="KAK4537425.1"/>
    <property type="molecule type" value="Genomic_DNA"/>
</dbReference>
<dbReference type="NCBIfam" id="TIGR00745">
    <property type="entry name" value="apbA_panE"/>
    <property type="match status" value="1"/>
</dbReference>
<dbReference type="GO" id="GO:0008677">
    <property type="term" value="F:2-dehydropantoate 2-reductase activity"/>
    <property type="evidence" value="ECO:0007669"/>
    <property type="project" value="UniProtKB-EC"/>
</dbReference>
<dbReference type="Pfam" id="PF08546">
    <property type="entry name" value="ApbA_C"/>
    <property type="match status" value="1"/>
</dbReference>
<reference evidence="8 9" key="1">
    <citation type="submission" date="2022-07" db="EMBL/GenBank/DDBJ databases">
        <title>Genome-wide signatures of adaptation to extreme environments.</title>
        <authorList>
            <person name="Cho C.H."/>
            <person name="Yoon H.S."/>
        </authorList>
    </citation>
    <scope>NUCLEOTIDE SEQUENCE [LARGE SCALE GENOMIC DNA]</scope>
    <source>
        <strain evidence="8 9">DBV 063 E5</strain>
    </source>
</reference>
<feature type="domain" description="Ketopantoate reductase N-terminal" evidence="6">
    <location>
        <begin position="12"/>
        <end position="181"/>
    </location>
</feature>
<dbReference type="SUPFAM" id="SSF48179">
    <property type="entry name" value="6-phosphogluconate dehydrogenase C-terminal domain-like"/>
    <property type="match status" value="1"/>
</dbReference>